<dbReference type="RefSeq" id="XP_001645639.1">
    <property type="nucleotide sequence ID" value="XM_001645589.1"/>
</dbReference>
<evidence type="ECO:0000256" key="1">
    <source>
        <dbReference type="ARBA" id="ARBA00022853"/>
    </source>
</evidence>
<dbReference type="HOGENOM" id="CLU_026029_0_0_1"/>
<keyword evidence="3" id="KW-0804">Transcription</keyword>
<dbReference type="InterPro" id="IPR052406">
    <property type="entry name" value="Chromatin_Remodeling_Comp"/>
</dbReference>
<accession>A7TIW9</accession>
<dbReference type="KEGG" id="vpo:Kpol_541p24"/>
<keyword evidence="7" id="KW-1185">Reference proteome</keyword>
<evidence type="ECO:0000256" key="2">
    <source>
        <dbReference type="ARBA" id="ARBA00023015"/>
    </source>
</evidence>
<dbReference type="GO" id="GO:0016586">
    <property type="term" value="C:RSC-type complex"/>
    <property type="evidence" value="ECO:0007669"/>
    <property type="project" value="EnsemblFungi"/>
</dbReference>
<dbReference type="SUPFAM" id="SSF48371">
    <property type="entry name" value="ARM repeat"/>
    <property type="match status" value="1"/>
</dbReference>
<organism evidence="7">
    <name type="scientific">Vanderwaltozyma polyspora (strain ATCC 22028 / DSM 70294 / BCRC 21397 / CBS 2163 / NBRC 10782 / NRRL Y-8283 / UCD 57-17)</name>
    <name type="common">Kluyveromyces polysporus</name>
    <dbReference type="NCBI Taxonomy" id="436907"/>
    <lineage>
        <taxon>Eukaryota</taxon>
        <taxon>Fungi</taxon>
        <taxon>Dikarya</taxon>
        <taxon>Ascomycota</taxon>
        <taxon>Saccharomycotina</taxon>
        <taxon>Saccharomycetes</taxon>
        <taxon>Saccharomycetales</taxon>
        <taxon>Saccharomycetaceae</taxon>
        <taxon>Vanderwaltozyma</taxon>
    </lineage>
</organism>
<dbReference type="STRING" id="436907.A7TIW9"/>
<evidence type="ECO:0000256" key="4">
    <source>
        <dbReference type="ARBA" id="ARBA00023242"/>
    </source>
</evidence>
<keyword evidence="4" id="KW-0539">Nucleus</keyword>
<protein>
    <recommendedName>
        <fullName evidence="5">RFX-type winged-helix domain-containing protein</fullName>
    </recommendedName>
</protein>
<gene>
    <name evidence="6" type="ORF">Kpol_541p24</name>
</gene>
<evidence type="ECO:0000313" key="6">
    <source>
        <dbReference type="EMBL" id="EDO17781.1"/>
    </source>
</evidence>
<sequence length="604" mass="68205">MSSGVMNMDSFGNVKDENAINGVNTTGNMFASMVATPIKVSRNESSGLVGSSLMNNRGSLQFSLSNLNVFQNLPRETTRGTDDLTRMKMAILSDIPEEIKWALKKYLAYSNKAPYMISLKDLPDLLPLFKPFITNLKPLIENVDQPLVKFSNEGDNSEVSNTLQLGLTCLLILRNLSQDTDSVQVLVTDNEVKDFILFVLQEYEKFCTYSSTGDNKQIFEHNFSIVNELIHYTLDIMEAISSYMAPAKLDDPFFKTLIKLLNYSKDRYMVISVLRSLSRLLVRSKADEESAADNIDESSLLLVVSFLLIDCDSELVAASLDLLYQYILPGNERISKLLSDISRFNQLATVLPKLLCDNVQLPEYSNVEQFDVNLIKRLRPPAPKEAPQLDEKLFSELLHLEEPYRSTMWLRCCFEPVKESEVTQITLWKSYESKFAQPLRELNGKRLLPAVEFIKNVSNAFSIASAMVITDPTTGKKRFVVKGIQPRYKPLSLFEAEEEHLKRIKKISGEDDKMNDLDLKNGSDNENEIIHEVTQSELPQISFPNNISEISKASATFLCLLSNDTEGSGIRFCQTIKPIVLHKLSDVPPLSSALSEYMDNTKML</sequence>
<dbReference type="GO" id="GO:0009303">
    <property type="term" value="P:rRNA transcription"/>
    <property type="evidence" value="ECO:0007669"/>
    <property type="project" value="EnsemblFungi"/>
</dbReference>
<dbReference type="PROSITE" id="PS51526">
    <property type="entry name" value="RFX_DBD"/>
    <property type="match status" value="1"/>
</dbReference>
<dbReference type="AlphaFoldDB" id="A7TIW9"/>
<dbReference type="InterPro" id="IPR016024">
    <property type="entry name" value="ARM-type_fold"/>
</dbReference>
<dbReference type="FunCoup" id="A7TIW9">
    <property type="interactions" value="359"/>
</dbReference>
<dbReference type="GeneID" id="5546030"/>
<evidence type="ECO:0000256" key="3">
    <source>
        <dbReference type="ARBA" id="ARBA00023163"/>
    </source>
</evidence>
<keyword evidence="2" id="KW-0805">Transcription regulation</keyword>
<dbReference type="PANTHER" id="PTHR22970">
    <property type="entry name" value="AT-RICH INTERACTIVE DOMAIN-CONTAINING PROTEIN 2"/>
    <property type="match status" value="1"/>
</dbReference>
<dbReference type="GO" id="GO:0003677">
    <property type="term" value="F:DNA binding"/>
    <property type="evidence" value="ECO:0007669"/>
    <property type="project" value="EnsemblFungi"/>
</dbReference>
<evidence type="ECO:0000313" key="7">
    <source>
        <dbReference type="Proteomes" id="UP000000267"/>
    </source>
</evidence>
<proteinExistence type="predicted"/>
<dbReference type="OMA" id="KRFVIKG"/>
<dbReference type="PhylomeDB" id="A7TIW9"/>
<dbReference type="InterPro" id="IPR003150">
    <property type="entry name" value="DNA-bd_RFX"/>
</dbReference>
<dbReference type="eggNOG" id="ENOG502QVTM">
    <property type="taxonomic scope" value="Eukaryota"/>
</dbReference>
<keyword evidence="1" id="KW-0156">Chromatin regulator</keyword>
<dbReference type="Proteomes" id="UP000000267">
    <property type="component" value="Unassembled WGS sequence"/>
</dbReference>
<dbReference type="EMBL" id="DS480398">
    <property type="protein sequence ID" value="EDO17781.1"/>
    <property type="molecule type" value="Genomic_DNA"/>
</dbReference>
<dbReference type="GO" id="GO:0006368">
    <property type="term" value="P:transcription elongation by RNA polymerase II"/>
    <property type="evidence" value="ECO:0007669"/>
    <property type="project" value="EnsemblFungi"/>
</dbReference>
<dbReference type="InParanoid" id="A7TIW9"/>
<dbReference type="PANTHER" id="PTHR22970:SF14">
    <property type="entry name" value="AT-RICH INTERACTIVE DOMAIN-CONTAINING PROTEIN 2"/>
    <property type="match status" value="1"/>
</dbReference>
<feature type="domain" description="RFX-type winged-helix" evidence="5">
    <location>
        <begin position="406"/>
        <end position="488"/>
    </location>
</feature>
<dbReference type="OrthoDB" id="338531at2759"/>
<reference evidence="6 7" key="1">
    <citation type="journal article" date="2007" name="Proc. Natl. Acad. Sci. U.S.A.">
        <title>Independent sorting-out of thousands of duplicated gene pairs in two yeast species descended from a whole-genome duplication.</title>
        <authorList>
            <person name="Scannell D.R."/>
            <person name="Frank A.C."/>
            <person name="Conant G.C."/>
            <person name="Byrne K.P."/>
            <person name="Woolfit M."/>
            <person name="Wolfe K.H."/>
        </authorList>
    </citation>
    <scope>NUCLEOTIDE SEQUENCE [LARGE SCALE GENOMIC DNA]</scope>
    <source>
        <strain evidence="7">ATCC 22028 / DSM 70294 / BCRC 21397 / CBS 2163 / NBRC 10782 / NRRL Y-8283 / UCD 57-17</strain>
    </source>
</reference>
<dbReference type="GO" id="GO:0006357">
    <property type="term" value="P:regulation of transcription by RNA polymerase II"/>
    <property type="evidence" value="ECO:0007669"/>
    <property type="project" value="EnsemblFungi"/>
</dbReference>
<evidence type="ECO:0000259" key="5">
    <source>
        <dbReference type="PROSITE" id="PS51526"/>
    </source>
</evidence>
<name>A7TIW9_VANPO</name>
<dbReference type="GO" id="GO:0006337">
    <property type="term" value="P:nucleosome disassembly"/>
    <property type="evidence" value="ECO:0007669"/>
    <property type="project" value="EnsemblFungi"/>
</dbReference>